<feature type="transmembrane region" description="Helical" evidence="6">
    <location>
        <begin position="268"/>
        <end position="285"/>
    </location>
</feature>
<name>X1K8Q3_9ZZZZ</name>
<reference evidence="7" key="1">
    <citation type="journal article" date="2014" name="Front. Microbiol.">
        <title>High frequency of phylogenetically diverse reductive dehalogenase-homologous genes in deep subseafloor sedimentary metagenomes.</title>
        <authorList>
            <person name="Kawai M."/>
            <person name="Futagami T."/>
            <person name="Toyoda A."/>
            <person name="Takaki Y."/>
            <person name="Nishi S."/>
            <person name="Hori S."/>
            <person name="Arai W."/>
            <person name="Tsubouchi T."/>
            <person name="Morono Y."/>
            <person name="Uchiyama I."/>
            <person name="Ito T."/>
            <person name="Fujiyama A."/>
            <person name="Inagaki F."/>
            <person name="Takami H."/>
        </authorList>
    </citation>
    <scope>NUCLEOTIDE SEQUENCE</scope>
    <source>
        <strain evidence="7">Expedition CK06-06</strain>
    </source>
</reference>
<feature type="transmembrane region" description="Helical" evidence="6">
    <location>
        <begin position="306"/>
        <end position="330"/>
    </location>
</feature>
<feature type="transmembrane region" description="Helical" evidence="6">
    <location>
        <begin position="135"/>
        <end position="160"/>
    </location>
</feature>
<dbReference type="PANTHER" id="PTHR42948">
    <property type="entry name" value="TRANSPORTER"/>
    <property type="match status" value="1"/>
</dbReference>
<dbReference type="AlphaFoldDB" id="X1K8Q3"/>
<organism evidence="7">
    <name type="scientific">marine sediment metagenome</name>
    <dbReference type="NCBI Taxonomy" id="412755"/>
    <lineage>
        <taxon>unclassified sequences</taxon>
        <taxon>metagenomes</taxon>
        <taxon>ecological metagenomes</taxon>
    </lineage>
</organism>
<feature type="non-terminal residue" evidence="7">
    <location>
        <position position="356"/>
    </location>
</feature>
<accession>X1K8Q3</accession>
<dbReference type="PANTHER" id="PTHR42948:SF1">
    <property type="entry name" value="TRANSPORTER"/>
    <property type="match status" value="1"/>
</dbReference>
<comment type="caution">
    <text evidence="7">The sequence shown here is derived from an EMBL/GenBank/DDBJ whole genome shotgun (WGS) entry which is preliminary data.</text>
</comment>
<comment type="subcellular location">
    <subcellularLocation>
        <location evidence="1">Membrane</location>
        <topology evidence="1">Multi-pass membrane protein</topology>
    </subcellularLocation>
</comment>
<sequence length="356" mass="39533">RNIPSWTLPHTAQAALDIWNTYQDSAWPFLTHILAIGLGALAIWKGIRSIEKVNKILIPALLLIVLISVIRALTLPGAWDGVAYLFRPEWSQLKDPKIWIAALTQNAFDTGAGWGLFLTYATYMKAEHGTVKNAFLTGIGNNTVSLLSGIMIFGTVFAVLRTEMGMMNPQVLEIMKTSGPASTGLTFIWMPQLFARMMFGSPLAVLFFLGLTFAGFSSLIAQLELPTRVLVDTGIKRSNAIWITVAVVYLLGIPSARNLNLLSNQDFVWSVALMLSGAFIAFAVIKEGVRKLMRDINVTENDWSVGAYWSITIRLFIPFAAFLLLFWWLFLSATVFAPGEWYNPLNPFSVMTCLVQ</sequence>
<protein>
    <recommendedName>
        <fullName evidence="8">Sodium-dependent transporter</fullName>
    </recommendedName>
</protein>
<dbReference type="InterPro" id="IPR037272">
    <property type="entry name" value="SNS_sf"/>
</dbReference>
<feature type="transmembrane region" description="Helical" evidence="6">
    <location>
        <begin position="199"/>
        <end position="220"/>
    </location>
</feature>
<gene>
    <name evidence="7" type="ORF">S06H3_16765</name>
</gene>
<dbReference type="GO" id="GO:0016020">
    <property type="term" value="C:membrane"/>
    <property type="evidence" value="ECO:0007669"/>
    <property type="project" value="UniProtKB-SubCell"/>
</dbReference>
<dbReference type="Pfam" id="PF00209">
    <property type="entry name" value="SNF"/>
    <property type="match status" value="1"/>
</dbReference>
<feature type="non-terminal residue" evidence="7">
    <location>
        <position position="1"/>
    </location>
</feature>
<keyword evidence="4 6" id="KW-1133">Transmembrane helix</keyword>
<evidence type="ECO:0008006" key="8">
    <source>
        <dbReference type="Google" id="ProtNLM"/>
    </source>
</evidence>
<evidence type="ECO:0000256" key="2">
    <source>
        <dbReference type="ARBA" id="ARBA00022448"/>
    </source>
</evidence>
<evidence type="ECO:0000256" key="6">
    <source>
        <dbReference type="SAM" id="Phobius"/>
    </source>
</evidence>
<evidence type="ECO:0000256" key="3">
    <source>
        <dbReference type="ARBA" id="ARBA00022692"/>
    </source>
</evidence>
<evidence type="ECO:0000256" key="1">
    <source>
        <dbReference type="ARBA" id="ARBA00004141"/>
    </source>
</evidence>
<keyword evidence="3 6" id="KW-0812">Transmembrane</keyword>
<feature type="transmembrane region" description="Helical" evidence="6">
    <location>
        <begin position="240"/>
        <end position="256"/>
    </location>
</feature>
<dbReference type="InterPro" id="IPR000175">
    <property type="entry name" value="Na/ntran_symport"/>
</dbReference>
<keyword evidence="5 6" id="KW-0472">Membrane</keyword>
<feature type="transmembrane region" description="Helical" evidence="6">
    <location>
        <begin position="56"/>
        <end position="78"/>
    </location>
</feature>
<evidence type="ECO:0000256" key="4">
    <source>
        <dbReference type="ARBA" id="ARBA00022989"/>
    </source>
</evidence>
<dbReference type="EMBL" id="BARV01008325">
    <property type="protein sequence ID" value="GAI02963.1"/>
    <property type="molecule type" value="Genomic_DNA"/>
</dbReference>
<dbReference type="NCBIfam" id="NF037979">
    <property type="entry name" value="Na_transp"/>
    <property type="match status" value="1"/>
</dbReference>
<dbReference type="PROSITE" id="PS50267">
    <property type="entry name" value="NA_NEUROTRAN_SYMP_3"/>
    <property type="match status" value="1"/>
</dbReference>
<evidence type="ECO:0000256" key="5">
    <source>
        <dbReference type="ARBA" id="ARBA00023136"/>
    </source>
</evidence>
<proteinExistence type="predicted"/>
<keyword evidence="2" id="KW-0813">Transport</keyword>
<dbReference type="SUPFAM" id="SSF161070">
    <property type="entry name" value="SNF-like"/>
    <property type="match status" value="1"/>
</dbReference>
<feature type="transmembrane region" description="Helical" evidence="6">
    <location>
        <begin position="98"/>
        <end position="123"/>
    </location>
</feature>
<feature type="transmembrane region" description="Helical" evidence="6">
    <location>
        <begin position="26"/>
        <end position="44"/>
    </location>
</feature>
<evidence type="ECO:0000313" key="7">
    <source>
        <dbReference type="EMBL" id="GAI02963.1"/>
    </source>
</evidence>